<protein>
    <submittedName>
        <fullName evidence="2">Uncharacterized protein</fullName>
    </submittedName>
</protein>
<name>A0A369JFJ3_HYPMA</name>
<keyword evidence="3" id="KW-1185">Reference proteome</keyword>
<dbReference type="InParanoid" id="A0A369JFJ3"/>
<sequence>MAIHILYFQHSADLHYCADTFDPSKIDTLEPKLTTRKTPAISHAPLLLPLQQPAKVSSSNEACRPIVNPLKRTFLRVHEDDSYTEIQSQPAKKRRIQESIAPSVFDSDQQVRSFSKEKKHEDKNLNLNVASLSPRNTKTVDLDSLATNSALNGPLQSSSQDALAFPNQNHIPLVSGHSSLRGLFSEPERLVDRSQQASRPSIQNPFIKLSKTTRPFKRRSTTEFRYTPLEITGRDNANIQAPRSSLSNISTNTIESAHTAFWTKTRHSYSGSGPLILSMVDVVEARAPPCTDAKTFTRGGSYLGERFECRWL</sequence>
<proteinExistence type="predicted"/>
<dbReference type="Proteomes" id="UP000076154">
    <property type="component" value="Unassembled WGS sequence"/>
</dbReference>
<comment type="caution">
    <text evidence="2">The sequence shown here is derived from an EMBL/GenBank/DDBJ whole genome shotgun (WGS) entry which is preliminary data.</text>
</comment>
<organism evidence="2 3">
    <name type="scientific">Hypsizygus marmoreus</name>
    <name type="common">White beech mushroom</name>
    <name type="synonym">Agaricus marmoreus</name>
    <dbReference type="NCBI Taxonomy" id="39966"/>
    <lineage>
        <taxon>Eukaryota</taxon>
        <taxon>Fungi</taxon>
        <taxon>Dikarya</taxon>
        <taxon>Basidiomycota</taxon>
        <taxon>Agaricomycotina</taxon>
        <taxon>Agaricomycetes</taxon>
        <taxon>Agaricomycetidae</taxon>
        <taxon>Agaricales</taxon>
        <taxon>Tricholomatineae</taxon>
        <taxon>Lyophyllaceae</taxon>
        <taxon>Hypsizygus</taxon>
    </lineage>
</organism>
<gene>
    <name evidence="2" type="ORF">Hypma_000290</name>
</gene>
<accession>A0A369JFJ3</accession>
<evidence type="ECO:0000256" key="1">
    <source>
        <dbReference type="SAM" id="MobiDB-lite"/>
    </source>
</evidence>
<evidence type="ECO:0000313" key="2">
    <source>
        <dbReference type="EMBL" id="RDB18473.1"/>
    </source>
</evidence>
<evidence type="ECO:0000313" key="3">
    <source>
        <dbReference type="Proteomes" id="UP000076154"/>
    </source>
</evidence>
<reference evidence="2" key="1">
    <citation type="submission" date="2018-04" db="EMBL/GenBank/DDBJ databases">
        <title>Whole genome sequencing of Hypsizygus marmoreus.</title>
        <authorList>
            <person name="Choi I.-G."/>
            <person name="Min B."/>
            <person name="Kim J.-G."/>
            <person name="Kim S."/>
            <person name="Oh Y.-L."/>
            <person name="Kong W.-S."/>
            <person name="Park H."/>
            <person name="Jeong J."/>
            <person name="Song E.-S."/>
        </authorList>
    </citation>
    <scope>NUCLEOTIDE SEQUENCE [LARGE SCALE GENOMIC DNA]</scope>
    <source>
        <strain evidence="2">51987-8</strain>
    </source>
</reference>
<feature type="region of interest" description="Disordered" evidence="1">
    <location>
        <begin position="85"/>
        <end position="132"/>
    </location>
</feature>
<dbReference type="OrthoDB" id="3197870at2759"/>
<dbReference type="EMBL" id="LUEZ02000101">
    <property type="protein sequence ID" value="RDB18473.1"/>
    <property type="molecule type" value="Genomic_DNA"/>
</dbReference>
<feature type="compositionally biased region" description="Basic and acidic residues" evidence="1">
    <location>
        <begin position="114"/>
        <end position="124"/>
    </location>
</feature>
<dbReference type="AlphaFoldDB" id="A0A369JFJ3"/>